<evidence type="ECO:0000313" key="3">
    <source>
        <dbReference type="EnsemblMetazoa" id="XP_016773389"/>
    </source>
</evidence>
<dbReference type="EnsemblMetazoa" id="XM_016917900">
    <property type="protein sequence ID" value="XP_016773389"/>
    <property type="gene ID" value="LOC100578708"/>
</dbReference>
<feature type="domain" description="Methyltransferase FkbM" evidence="2">
    <location>
        <begin position="146"/>
        <end position="309"/>
    </location>
</feature>
<dbReference type="Gene3D" id="3.40.50.150">
    <property type="entry name" value="Vaccinia Virus protein VP39"/>
    <property type="match status" value="1"/>
</dbReference>
<accession>A0A8B7KTX7</accession>
<dbReference type="InterPro" id="IPR006342">
    <property type="entry name" value="FkbM_mtfrase"/>
</dbReference>
<protein>
    <submittedName>
        <fullName evidence="5">Uncharacterized protein LOC100578708 isoform X1</fullName>
    </submittedName>
</protein>
<dbReference type="PANTHER" id="PTHR34009">
    <property type="entry name" value="PROTEIN STAR"/>
    <property type="match status" value="1"/>
</dbReference>
<dbReference type="GO" id="GO:0031902">
    <property type="term" value="C:late endosome membrane"/>
    <property type="evidence" value="ECO:0007669"/>
    <property type="project" value="TreeGrafter"/>
</dbReference>
<dbReference type="PANTHER" id="PTHR34009:SF2">
    <property type="entry name" value="PROTEIN STAR"/>
    <property type="match status" value="1"/>
</dbReference>
<keyword evidence="1" id="KW-0472">Membrane</keyword>
<evidence type="ECO:0000313" key="4">
    <source>
        <dbReference type="Proteomes" id="UP000005203"/>
    </source>
</evidence>
<dbReference type="OrthoDB" id="6357215at2759"/>
<reference evidence="3" key="1">
    <citation type="submission" date="2021-01" db="UniProtKB">
        <authorList>
            <consortium name="EnsemblMetazoa"/>
        </authorList>
    </citation>
    <scope>IDENTIFICATION</scope>
    <source>
        <strain evidence="3">DH4</strain>
    </source>
</reference>
<evidence type="ECO:0000256" key="1">
    <source>
        <dbReference type="SAM" id="Phobius"/>
    </source>
</evidence>
<dbReference type="Proteomes" id="UP000005203">
    <property type="component" value="Linkage group LG1"/>
</dbReference>
<dbReference type="KEGG" id="ame:100578708"/>
<reference evidence="5" key="2">
    <citation type="submission" date="2025-04" db="UniProtKB">
        <authorList>
            <consortium name="RefSeq"/>
        </authorList>
    </citation>
    <scope>IDENTIFICATION</scope>
    <source>
        <strain evidence="5">DH4</strain>
        <tissue evidence="5">Whole body</tissue>
    </source>
</reference>
<dbReference type="GO" id="GO:0005886">
    <property type="term" value="C:plasma membrane"/>
    <property type="evidence" value="ECO:0007669"/>
    <property type="project" value="TreeGrafter"/>
</dbReference>
<feature type="transmembrane region" description="Helical" evidence="1">
    <location>
        <begin position="23"/>
        <end position="47"/>
    </location>
</feature>
<dbReference type="GO" id="GO:0005789">
    <property type="term" value="C:endoplasmic reticulum membrane"/>
    <property type="evidence" value="ECO:0007669"/>
    <property type="project" value="TreeGrafter"/>
</dbReference>
<dbReference type="InterPro" id="IPR053202">
    <property type="entry name" value="EGF_Rcpt_Signaling_Reg"/>
</dbReference>
<dbReference type="RefSeq" id="XP_016773389.2">
    <property type="nucleotide sequence ID" value="XM_016917900.2"/>
</dbReference>
<evidence type="ECO:0000259" key="2">
    <source>
        <dbReference type="Pfam" id="PF05050"/>
    </source>
</evidence>
<dbReference type="GO" id="GO:0016197">
    <property type="term" value="P:endosomal transport"/>
    <property type="evidence" value="ECO:0007669"/>
    <property type="project" value="TreeGrafter"/>
</dbReference>
<dbReference type="GeneID" id="100578708"/>
<name>A0A7M7M5X1_APIME</name>
<keyword evidence="1" id="KW-0812">Transmembrane</keyword>
<proteinExistence type="predicted"/>
<keyword evidence="1" id="KW-1133">Transmembrane helix</keyword>
<dbReference type="InterPro" id="IPR029063">
    <property type="entry name" value="SAM-dependent_MTases_sf"/>
</dbReference>
<accession>A0A7M7M5X1</accession>
<dbReference type="AlphaFoldDB" id="A0A7M7M5X1"/>
<reference evidence="4" key="3">
    <citation type="submission" date="2025-05" db="UniProtKB">
        <authorList>
            <consortium name="RefSeq"/>
        </authorList>
    </citation>
    <scope>NUCLEOTIDE SEQUENCE [LARGE SCALE GENOMIC DNA]</scope>
    <source>
        <strain evidence="4">DH4</strain>
    </source>
</reference>
<dbReference type="Pfam" id="PF05050">
    <property type="entry name" value="Methyltransf_21"/>
    <property type="match status" value="1"/>
</dbReference>
<organism evidence="3">
    <name type="scientific">Apis mellifera</name>
    <name type="common">Honeybee</name>
    <dbReference type="NCBI Taxonomy" id="7460"/>
    <lineage>
        <taxon>Eukaryota</taxon>
        <taxon>Metazoa</taxon>
        <taxon>Ecdysozoa</taxon>
        <taxon>Arthropoda</taxon>
        <taxon>Hexapoda</taxon>
        <taxon>Insecta</taxon>
        <taxon>Pterygota</taxon>
        <taxon>Neoptera</taxon>
        <taxon>Endopterygota</taxon>
        <taxon>Hymenoptera</taxon>
        <taxon>Apocrita</taxon>
        <taxon>Aculeata</taxon>
        <taxon>Apoidea</taxon>
        <taxon>Anthophila</taxon>
        <taxon>Apidae</taxon>
        <taxon>Apis</taxon>
    </lineage>
</organism>
<dbReference type="GO" id="GO:0005794">
    <property type="term" value="C:Golgi apparatus"/>
    <property type="evidence" value="ECO:0007669"/>
    <property type="project" value="TreeGrafter"/>
</dbReference>
<gene>
    <name evidence="5" type="primary">LOC100578708</name>
</gene>
<evidence type="ECO:0000313" key="5">
    <source>
        <dbReference type="RefSeq" id="XP_016773389.2"/>
    </source>
</evidence>
<keyword evidence="4" id="KW-1185">Reference proteome</keyword>
<dbReference type="SUPFAM" id="SSF53335">
    <property type="entry name" value="S-adenosyl-L-methionine-dependent methyltransferases"/>
    <property type="match status" value="1"/>
</dbReference>
<dbReference type="GO" id="GO:0006888">
    <property type="term" value="P:endoplasmic reticulum to Golgi vesicle-mediated transport"/>
    <property type="evidence" value="ECO:0007669"/>
    <property type="project" value="TreeGrafter"/>
</dbReference>
<sequence length="339" mass="39781">MPNIECCQCAHVWIIRTFWGRKWYAVIALLGIVSIILIQQFLFASYLPLDQIKRNTYLDELDQDVLNRWYNFTDGVKWYNNKIQSPSNPTNWQQYITDIRRYWILWKYNPNYSYNLENPEINDPSMGQASVIRKIFKDKKNGFFVECGAYDGETRSNTLVLERFFNWSGLLIEADPINFNKMLKKNRRAYLTPTCLAIEPYPSVNFFLMANNVGRLHEPNASDIHLPNSADVVHNGVHISVQCFPFIDLMFALNITTINYFSLDIEGHELQVLKTIPFDMINIETFSVEFSHVESGKRSLIDFMESKGYYIYSLVVRSDNLAHDIIFMKYDYENSNLLK</sequence>